<evidence type="ECO:0000313" key="3">
    <source>
        <dbReference type="Proteomes" id="UP001595872"/>
    </source>
</evidence>
<dbReference type="InterPro" id="IPR053206">
    <property type="entry name" value="Dimeric_xanthone_biosynth"/>
</dbReference>
<dbReference type="RefSeq" id="WP_378255436.1">
    <property type="nucleotide sequence ID" value="NZ_JBHSIT010000004.1"/>
</dbReference>
<dbReference type="EMBL" id="JBHSIT010000004">
    <property type="protein sequence ID" value="MFC4908618.1"/>
    <property type="molecule type" value="Genomic_DNA"/>
</dbReference>
<dbReference type="CDD" id="cd12108">
    <property type="entry name" value="Hr-like"/>
    <property type="match status" value="1"/>
</dbReference>
<protein>
    <submittedName>
        <fullName evidence="2">Hemerythrin domain-containing protein</fullName>
    </submittedName>
</protein>
<evidence type="ECO:0000259" key="1">
    <source>
        <dbReference type="Pfam" id="PF01814"/>
    </source>
</evidence>
<dbReference type="Pfam" id="PF01814">
    <property type="entry name" value="Hemerythrin"/>
    <property type="match status" value="1"/>
</dbReference>
<accession>A0ABV9TZE1</accession>
<proteinExistence type="predicted"/>
<dbReference type="Gene3D" id="1.20.120.520">
    <property type="entry name" value="nmb1532 protein domain like"/>
    <property type="match status" value="1"/>
</dbReference>
<name>A0ABV9TZE1_9ACTN</name>
<dbReference type="PANTHER" id="PTHR38048">
    <property type="entry name" value="EXPRESSED PROTEIN"/>
    <property type="match status" value="1"/>
</dbReference>
<keyword evidence="3" id="KW-1185">Reference proteome</keyword>
<dbReference type="Proteomes" id="UP001595872">
    <property type="component" value="Unassembled WGS sequence"/>
</dbReference>
<comment type="caution">
    <text evidence="2">The sequence shown here is derived from an EMBL/GenBank/DDBJ whole genome shotgun (WGS) entry which is preliminary data.</text>
</comment>
<feature type="domain" description="Hemerythrin-like" evidence="1">
    <location>
        <begin position="69"/>
        <end position="168"/>
    </location>
</feature>
<dbReference type="PANTHER" id="PTHR38048:SF2">
    <property type="entry name" value="HEMERYTHRIN-LIKE DOMAIN-CONTAINING PROTEIN"/>
    <property type="match status" value="1"/>
</dbReference>
<organism evidence="2 3">
    <name type="scientific">Actinomadura gamaensis</name>
    <dbReference type="NCBI Taxonomy" id="1763541"/>
    <lineage>
        <taxon>Bacteria</taxon>
        <taxon>Bacillati</taxon>
        <taxon>Actinomycetota</taxon>
        <taxon>Actinomycetes</taxon>
        <taxon>Streptosporangiales</taxon>
        <taxon>Thermomonosporaceae</taxon>
        <taxon>Actinomadura</taxon>
    </lineage>
</organism>
<sequence>MPQLDFPGANPQGVELAQRLFVIHDQMRRDMDEFRRLVTAVVDGIGGDAAARGRLQGAMDAFRQRDWQRILPRYCAQFCSFVHGHHTVEDASMFPVLQKRNPDLAPRIKQLVEEHGRLVEHLDQLQQMIRLLPGDPSLGPKMLAKVGEVAELLSAHLEYEETHLTPTLVRLTYADIA</sequence>
<gene>
    <name evidence="2" type="ORF">ACFPCY_14915</name>
</gene>
<dbReference type="InterPro" id="IPR012312">
    <property type="entry name" value="Hemerythrin-like"/>
</dbReference>
<evidence type="ECO:0000313" key="2">
    <source>
        <dbReference type="EMBL" id="MFC4908618.1"/>
    </source>
</evidence>
<reference evidence="3" key="1">
    <citation type="journal article" date="2019" name="Int. J. Syst. Evol. Microbiol.">
        <title>The Global Catalogue of Microorganisms (GCM) 10K type strain sequencing project: providing services to taxonomists for standard genome sequencing and annotation.</title>
        <authorList>
            <consortium name="The Broad Institute Genomics Platform"/>
            <consortium name="The Broad Institute Genome Sequencing Center for Infectious Disease"/>
            <person name="Wu L."/>
            <person name="Ma J."/>
        </authorList>
    </citation>
    <scope>NUCLEOTIDE SEQUENCE [LARGE SCALE GENOMIC DNA]</scope>
    <source>
        <strain evidence="3">KLKA75</strain>
    </source>
</reference>